<evidence type="ECO:0000256" key="1">
    <source>
        <dbReference type="SAM" id="Phobius"/>
    </source>
</evidence>
<comment type="caution">
    <text evidence="2">The sequence shown here is derived from an EMBL/GenBank/DDBJ whole genome shotgun (WGS) entry which is preliminary data.</text>
</comment>
<evidence type="ECO:0000313" key="3">
    <source>
        <dbReference type="Proteomes" id="UP000615760"/>
    </source>
</evidence>
<keyword evidence="1" id="KW-1133">Transmembrane helix</keyword>
<reference evidence="3" key="1">
    <citation type="journal article" date="2019" name="Int. J. Syst. Evol. Microbiol.">
        <title>The Global Catalogue of Microorganisms (GCM) 10K type strain sequencing project: providing services to taxonomists for standard genome sequencing and annotation.</title>
        <authorList>
            <consortium name="The Broad Institute Genomics Platform"/>
            <consortium name="The Broad Institute Genome Sequencing Center for Infectious Disease"/>
            <person name="Wu L."/>
            <person name="Ma J."/>
        </authorList>
    </citation>
    <scope>NUCLEOTIDE SEQUENCE [LARGE SCALE GENOMIC DNA]</scope>
    <source>
        <strain evidence="3">CGMCC 1.15461</strain>
    </source>
</reference>
<keyword evidence="1" id="KW-0812">Transmembrane</keyword>
<feature type="transmembrane region" description="Helical" evidence="1">
    <location>
        <begin position="107"/>
        <end position="128"/>
    </location>
</feature>
<evidence type="ECO:0008006" key="4">
    <source>
        <dbReference type="Google" id="ProtNLM"/>
    </source>
</evidence>
<dbReference type="RefSeq" id="WP_188620930.1">
    <property type="nucleotide sequence ID" value="NZ_BMJE01000004.1"/>
</dbReference>
<accession>A0ABQ1JU81</accession>
<feature type="transmembrane region" description="Helical" evidence="1">
    <location>
        <begin position="38"/>
        <end position="63"/>
    </location>
</feature>
<proteinExistence type="predicted"/>
<gene>
    <name evidence="2" type="ORF">GCM10007424_17830</name>
</gene>
<dbReference type="EMBL" id="BMJE01000004">
    <property type="protein sequence ID" value="GGB78164.1"/>
    <property type="molecule type" value="Genomic_DNA"/>
</dbReference>
<feature type="transmembrane region" description="Helical" evidence="1">
    <location>
        <begin position="7"/>
        <end position="26"/>
    </location>
</feature>
<name>A0ABQ1JU81_9FLAO</name>
<evidence type="ECO:0000313" key="2">
    <source>
        <dbReference type="EMBL" id="GGB78164.1"/>
    </source>
</evidence>
<sequence>MNYFLKVWLTTLLVSPFIIFISLSIIDNNNWLDIEQTGPLAFLFILAGIIFSLPSIGLFYLLGRKLQQHNINNKSIKITLSIYAVISIFVTFSLLGDAFTTVYNKDFVFPLSYSIIMAISIFLFNLNFNDHKTSYINKNE</sequence>
<keyword evidence="1" id="KW-0472">Membrane</keyword>
<protein>
    <recommendedName>
        <fullName evidence="4">DUF4293 family protein</fullName>
    </recommendedName>
</protein>
<keyword evidence="3" id="KW-1185">Reference proteome</keyword>
<organism evidence="2 3">
    <name type="scientific">Flavobacterium suaedae</name>
    <dbReference type="NCBI Taxonomy" id="1767027"/>
    <lineage>
        <taxon>Bacteria</taxon>
        <taxon>Pseudomonadati</taxon>
        <taxon>Bacteroidota</taxon>
        <taxon>Flavobacteriia</taxon>
        <taxon>Flavobacteriales</taxon>
        <taxon>Flavobacteriaceae</taxon>
        <taxon>Flavobacterium</taxon>
    </lineage>
</organism>
<dbReference type="Proteomes" id="UP000615760">
    <property type="component" value="Unassembled WGS sequence"/>
</dbReference>
<feature type="transmembrane region" description="Helical" evidence="1">
    <location>
        <begin position="75"/>
        <end position="95"/>
    </location>
</feature>